<sequence length="117" mass="12522">MRWTKSSYSSTGATCVQVRAPRAGLTEIGDTKNPDGPSLTVPNDDWDHFLDQVAMGGTDFGRLHPEFLPGGGFALTDTNRPGAPVLTYTQAEWDAFKLGVEAGELRSGNPRGTLVKA</sequence>
<dbReference type="Pfam" id="PF04149">
    <property type="entry name" value="DUF397"/>
    <property type="match status" value="1"/>
</dbReference>
<evidence type="ECO:0000313" key="2">
    <source>
        <dbReference type="EMBL" id="NYJ35919.1"/>
    </source>
</evidence>
<protein>
    <recommendedName>
        <fullName evidence="1">DUF397 domain-containing protein</fullName>
    </recommendedName>
</protein>
<gene>
    <name evidence="2" type="ORF">HNR10_003800</name>
</gene>
<dbReference type="RefSeq" id="WP_179825426.1">
    <property type="nucleotide sequence ID" value="NZ_JACCFS010000001.1"/>
</dbReference>
<reference evidence="2 3" key="1">
    <citation type="submission" date="2020-07" db="EMBL/GenBank/DDBJ databases">
        <title>Sequencing the genomes of 1000 actinobacteria strains.</title>
        <authorList>
            <person name="Klenk H.-P."/>
        </authorList>
    </citation>
    <scope>NUCLEOTIDE SEQUENCE [LARGE SCALE GENOMIC DNA]</scope>
    <source>
        <strain evidence="2 3">DSM 44442</strain>
    </source>
</reference>
<dbReference type="AlphaFoldDB" id="A0A7Z0EPV4"/>
<dbReference type="InterPro" id="IPR007278">
    <property type="entry name" value="DUF397"/>
</dbReference>
<feature type="domain" description="DUF397" evidence="1">
    <location>
        <begin position="2"/>
        <end position="53"/>
    </location>
</feature>
<evidence type="ECO:0000313" key="3">
    <source>
        <dbReference type="Proteomes" id="UP000572051"/>
    </source>
</evidence>
<keyword evidence="3" id="KW-1185">Reference proteome</keyword>
<proteinExistence type="predicted"/>
<accession>A0A7Z0EPV4</accession>
<dbReference type="Proteomes" id="UP000572051">
    <property type="component" value="Unassembled WGS sequence"/>
</dbReference>
<comment type="caution">
    <text evidence="2">The sequence shown here is derived from an EMBL/GenBank/DDBJ whole genome shotgun (WGS) entry which is preliminary data.</text>
</comment>
<name>A0A7Z0EPV4_9ACTN</name>
<organism evidence="2 3">
    <name type="scientific">Nocardiopsis aegyptia</name>
    <dbReference type="NCBI Taxonomy" id="220378"/>
    <lineage>
        <taxon>Bacteria</taxon>
        <taxon>Bacillati</taxon>
        <taxon>Actinomycetota</taxon>
        <taxon>Actinomycetes</taxon>
        <taxon>Streptosporangiales</taxon>
        <taxon>Nocardiopsidaceae</taxon>
        <taxon>Nocardiopsis</taxon>
    </lineage>
</organism>
<evidence type="ECO:0000259" key="1">
    <source>
        <dbReference type="Pfam" id="PF04149"/>
    </source>
</evidence>
<dbReference type="EMBL" id="JACCFS010000001">
    <property type="protein sequence ID" value="NYJ35919.1"/>
    <property type="molecule type" value="Genomic_DNA"/>
</dbReference>